<gene>
    <name evidence="2" type="ORF">METZ01_LOCUS474159</name>
</gene>
<keyword evidence="1" id="KW-0175">Coiled coil</keyword>
<dbReference type="SUPFAM" id="SSF53067">
    <property type="entry name" value="Actin-like ATPase domain"/>
    <property type="match status" value="1"/>
</dbReference>
<feature type="coiled-coil region" evidence="1">
    <location>
        <begin position="5"/>
        <end position="32"/>
    </location>
</feature>
<dbReference type="PANTHER" id="PTHR30605:SF0">
    <property type="entry name" value="ANHYDRO-N-ACETYLMURAMIC ACID KINASE"/>
    <property type="match status" value="1"/>
</dbReference>
<dbReference type="GO" id="GO:0009254">
    <property type="term" value="P:peptidoglycan turnover"/>
    <property type="evidence" value="ECO:0007669"/>
    <property type="project" value="InterPro"/>
</dbReference>
<proteinExistence type="predicted"/>
<dbReference type="GO" id="GO:0005524">
    <property type="term" value="F:ATP binding"/>
    <property type="evidence" value="ECO:0007669"/>
    <property type="project" value="InterPro"/>
</dbReference>
<dbReference type="Gene3D" id="3.30.420.40">
    <property type="match status" value="2"/>
</dbReference>
<dbReference type="InterPro" id="IPR043129">
    <property type="entry name" value="ATPase_NBD"/>
</dbReference>
<dbReference type="PANTHER" id="PTHR30605">
    <property type="entry name" value="ANHYDRO-N-ACETYLMURAMIC ACID KINASE"/>
    <property type="match status" value="1"/>
</dbReference>
<dbReference type="AlphaFoldDB" id="A0A383BPR9"/>
<dbReference type="Pfam" id="PF03702">
    <property type="entry name" value="AnmK"/>
    <property type="match status" value="1"/>
</dbReference>
<evidence type="ECO:0008006" key="3">
    <source>
        <dbReference type="Google" id="ProtNLM"/>
    </source>
</evidence>
<evidence type="ECO:0000256" key="1">
    <source>
        <dbReference type="SAM" id="Coils"/>
    </source>
</evidence>
<sequence>KLRDKIKSSKDLKKFSKELKNIEKEITLFHAKAVNEIIKKIKIKVDFIGFHGQTIYHDAIEKISKQLGDGKLLSKLTKKTVVYDFRQNDLKNGGQGAPLTPIFHGLIAFKHKLIPPNIFINIGGIANMTYLGSQITGDGGSVGTEWSAHDLCLGNCLIDQWIRTHSKKNFDKDGKIALSGKINKAVLTHALNNYYESELFWGLQNKSMDPRDFDLSFARGLSLEDGAATLTEYTADILAKSLDGY</sequence>
<protein>
    <recommendedName>
        <fullName evidence="3">Anhydro-N-acetylmuramic acid kinase</fullName>
    </recommendedName>
</protein>
<feature type="non-terminal residue" evidence="2">
    <location>
        <position position="1"/>
    </location>
</feature>
<dbReference type="EMBL" id="UINC01201804">
    <property type="protein sequence ID" value="SVE21305.1"/>
    <property type="molecule type" value="Genomic_DNA"/>
</dbReference>
<accession>A0A383BPR9</accession>
<evidence type="ECO:0000313" key="2">
    <source>
        <dbReference type="EMBL" id="SVE21305.1"/>
    </source>
</evidence>
<name>A0A383BPR9_9ZZZZ</name>
<dbReference type="InterPro" id="IPR005338">
    <property type="entry name" value="Anhydro_N_Ac-Mur_kinase"/>
</dbReference>
<dbReference type="GO" id="GO:0016773">
    <property type="term" value="F:phosphotransferase activity, alcohol group as acceptor"/>
    <property type="evidence" value="ECO:0007669"/>
    <property type="project" value="InterPro"/>
</dbReference>
<reference evidence="2" key="1">
    <citation type="submission" date="2018-05" db="EMBL/GenBank/DDBJ databases">
        <authorList>
            <person name="Lanie J.A."/>
            <person name="Ng W.-L."/>
            <person name="Kazmierczak K.M."/>
            <person name="Andrzejewski T.M."/>
            <person name="Davidsen T.M."/>
            <person name="Wayne K.J."/>
            <person name="Tettelin H."/>
            <person name="Glass J.I."/>
            <person name="Rusch D."/>
            <person name="Podicherti R."/>
            <person name="Tsui H.-C.T."/>
            <person name="Winkler M.E."/>
        </authorList>
    </citation>
    <scope>NUCLEOTIDE SEQUENCE</scope>
</reference>
<organism evidence="2">
    <name type="scientific">marine metagenome</name>
    <dbReference type="NCBI Taxonomy" id="408172"/>
    <lineage>
        <taxon>unclassified sequences</taxon>
        <taxon>metagenomes</taxon>
        <taxon>ecological metagenomes</taxon>
    </lineage>
</organism>
<dbReference type="GO" id="GO:0006040">
    <property type="term" value="P:amino sugar metabolic process"/>
    <property type="evidence" value="ECO:0007669"/>
    <property type="project" value="InterPro"/>
</dbReference>
<feature type="non-terminal residue" evidence="2">
    <location>
        <position position="245"/>
    </location>
</feature>